<organism evidence="1 2">
    <name type="scientific">Marinomonas phaeophyticola</name>
    <dbReference type="NCBI Taxonomy" id="3004091"/>
    <lineage>
        <taxon>Bacteria</taxon>
        <taxon>Pseudomonadati</taxon>
        <taxon>Pseudomonadota</taxon>
        <taxon>Gammaproteobacteria</taxon>
        <taxon>Oceanospirillales</taxon>
        <taxon>Oceanospirillaceae</taxon>
        <taxon>Marinomonas</taxon>
    </lineage>
</organism>
<dbReference type="Proteomes" id="UP001149719">
    <property type="component" value="Unassembled WGS sequence"/>
</dbReference>
<evidence type="ECO:0000313" key="2">
    <source>
        <dbReference type="Proteomes" id="UP001149719"/>
    </source>
</evidence>
<reference evidence="1" key="1">
    <citation type="submission" date="2022-12" db="EMBL/GenBank/DDBJ databases">
        <title>Marinomonas 15G1-11 sp. nov, isolated from marine algae.</title>
        <authorList>
            <person name="Butt M."/>
            <person name="Choi D.G."/>
            <person name="Kim J.M."/>
            <person name="Lee J.K."/>
            <person name="Baek J.H."/>
            <person name="Jeon C.O."/>
        </authorList>
    </citation>
    <scope>NUCLEOTIDE SEQUENCE</scope>
    <source>
        <strain evidence="1">15G1-11</strain>
    </source>
</reference>
<accession>A0ABT4JUI5</accession>
<dbReference type="NCBIfam" id="TIGR02450">
    <property type="entry name" value="TIGR02450 family Trp-rich protein"/>
    <property type="match status" value="1"/>
</dbReference>
<comment type="caution">
    <text evidence="1">The sequence shown here is derived from an EMBL/GenBank/DDBJ whole genome shotgun (WGS) entry which is preliminary data.</text>
</comment>
<dbReference type="EMBL" id="JAPUBN010000013">
    <property type="protein sequence ID" value="MCZ2721443.1"/>
    <property type="molecule type" value="Genomic_DNA"/>
</dbReference>
<name>A0ABT4JUI5_9GAMM</name>
<dbReference type="RefSeq" id="WP_269124235.1">
    <property type="nucleotide sequence ID" value="NZ_JAPUBN010000013.1"/>
</dbReference>
<dbReference type="Pfam" id="PF09493">
    <property type="entry name" value="DUF2389"/>
    <property type="match status" value="1"/>
</dbReference>
<evidence type="ECO:0000313" key="1">
    <source>
        <dbReference type="EMBL" id="MCZ2721443.1"/>
    </source>
</evidence>
<protein>
    <submittedName>
        <fullName evidence="1">TIGR02450 family Trp-rich protein</fullName>
    </submittedName>
</protein>
<proteinExistence type="predicted"/>
<keyword evidence="2" id="KW-1185">Reference proteome</keyword>
<dbReference type="InterPro" id="IPR012663">
    <property type="entry name" value="CHP02450_Tryp"/>
</dbReference>
<gene>
    <name evidence="1" type="ORF">O1D97_07200</name>
</gene>
<sequence length="71" mass="8575">MRRINPNKLHLSKWTARSPKNKEKHFLVVKLVKDDNDLVLQCVLESIFSRRQLTLDWQALKQETDWLMGWK</sequence>